<dbReference type="InterPro" id="IPR041657">
    <property type="entry name" value="HTH_17"/>
</dbReference>
<dbReference type="Pfam" id="PF12728">
    <property type="entry name" value="HTH_17"/>
    <property type="match status" value="1"/>
</dbReference>
<dbReference type="SUPFAM" id="SSF46955">
    <property type="entry name" value="Putative DNA-binding domain"/>
    <property type="match status" value="1"/>
</dbReference>
<dbReference type="InterPro" id="IPR009061">
    <property type="entry name" value="DNA-bd_dom_put_sf"/>
</dbReference>
<keyword evidence="3" id="KW-1185">Reference proteome</keyword>
<dbReference type="Proteomes" id="UP000248536">
    <property type="component" value="Chromosome"/>
</dbReference>
<evidence type="ECO:0000313" key="3">
    <source>
        <dbReference type="Proteomes" id="UP000248536"/>
    </source>
</evidence>
<protein>
    <recommendedName>
        <fullName evidence="1">Helix-turn-helix domain-containing protein</fullName>
    </recommendedName>
</protein>
<evidence type="ECO:0000313" key="2">
    <source>
        <dbReference type="EMBL" id="AWX44835.1"/>
    </source>
</evidence>
<dbReference type="AlphaFoldDB" id="A0A2Z4LSG2"/>
<dbReference type="OrthoDB" id="1202080at2"/>
<sequence length="102" mass="11761">MDKQNTVLYAFSKQDLERIVENVIDRVRKTELIGETHITPEEDRLTQSEACELLGVSVQSIILWKKKGLVPFYQIGRSIFYSKTELLNVARNNPKLAKLPKD</sequence>
<evidence type="ECO:0000259" key="1">
    <source>
        <dbReference type="Pfam" id="PF12728"/>
    </source>
</evidence>
<dbReference type="EMBL" id="CP030104">
    <property type="protein sequence ID" value="AWX44835.1"/>
    <property type="molecule type" value="Genomic_DNA"/>
</dbReference>
<dbReference type="RefSeq" id="WP_112378276.1">
    <property type="nucleotide sequence ID" value="NZ_CP030104.1"/>
</dbReference>
<dbReference type="KEGG" id="spon:HME9304_01840"/>
<gene>
    <name evidence="2" type="ORF">HME9304_01840</name>
</gene>
<proteinExistence type="predicted"/>
<organism evidence="2 3">
    <name type="scientific">Flagellimonas maritima</name>
    <dbReference type="NCBI Taxonomy" id="1383885"/>
    <lineage>
        <taxon>Bacteria</taxon>
        <taxon>Pseudomonadati</taxon>
        <taxon>Bacteroidota</taxon>
        <taxon>Flavobacteriia</taxon>
        <taxon>Flavobacteriales</taxon>
        <taxon>Flavobacteriaceae</taxon>
        <taxon>Flagellimonas</taxon>
    </lineage>
</organism>
<name>A0A2Z4LSG2_9FLAO</name>
<reference evidence="2 3" key="1">
    <citation type="submission" date="2018-06" db="EMBL/GenBank/DDBJ databases">
        <title>Spongiibacterium sp. HME9304 Genome sequencing and assembly.</title>
        <authorList>
            <person name="Kang H."/>
            <person name="Kim H."/>
            <person name="Joh K."/>
        </authorList>
    </citation>
    <scope>NUCLEOTIDE SEQUENCE [LARGE SCALE GENOMIC DNA]</scope>
    <source>
        <strain evidence="2 3">HME9304</strain>
    </source>
</reference>
<feature type="domain" description="Helix-turn-helix" evidence="1">
    <location>
        <begin position="45"/>
        <end position="92"/>
    </location>
</feature>
<accession>A0A2Z4LSG2</accession>